<sequence length="603" mass="66749">MIKKLKSREKKKKPRERFKVSRFKFVKKNKKERKQSKRMSPLHNMSIGWKYGAAFIFIFILLFLSTVLIGWSIQESQRSVEQLERRGDRAVFVTELSAQIQAKALSANTYSQFWNQTHYDDYMEASEEVNQLLDYLGGELNNHTQEALYQEVLDNNYELDEMFEEDIADAMDEPENVMSIYSNRFNNLASSTSLYLEYLRDSILEERDEALDDAHSAQMLAQTVLYSAMLVSFVIGVVLFLLISRHVSKHLKSVVTVSDQIASGDLTVESVSYQGKDEIGRLASSMDKMRLNLTQMIDQIKQTSNLVNTQSEDLNQSADDVRQGTEQIAATMEELSSGTETQANAASDLAGTMKAFAEKIQSINTSGETISTSTSNVLDETHSGNEYMNRSIEQMGSIDAIVKQAVSKVSGLDDESKQISKLVGVIKDIADQTNLLALNAAIEAARAGESGKGFAVVADEVRKLAEQVGESVVDITEIVNRIQLESKAVSEALEKGYKEVAQGTEDIHATGVRFEAIEKAIHNMTDHVNSVMSGLEELASDSESVNDSVQEIASISEESAAGVEETSASAEEASSSMEEVSTGSKTLRKSAAELDQLVKQFKI</sequence>
<proteinExistence type="inferred from homology"/>
<dbReference type="AlphaFoldDB" id="A0A1G6IFC8"/>
<dbReference type="PANTHER" id="PTHR32089">
    <property type="entry name" value="METHYL-ACCEPTING CHEMOTAXIS PROTEIN MCPB"/>
    <property type="match status" value="1"/>
</dbReference>
<dbReference type="Gene3D" id="1.10.287.950">
    <property type="entry name" value="Methyl-accepting chemotaxis protein"/>
    <property type="match status" value="1"/>
</dbReference>
<organism evidence="11 12">
    <name type="scientific">Pelagirhabdus alkalitolerans</name>
    <dbReference type="NCBI Taxonomy" id="1612202"/>
    <lineage>
        <taxon>Bacteria</taxon>
        <taxon>Bacillati</taxon>
        <taxon>Bacillota</taxon>
        <taxon>Bacilli</taxon>
        <taxon>Bacillales</taxon>
        <taxon>Bacillaceae</taxon>
        <taxon>Pelagirhabdus</taxon>
    </lineage>
</organism>
<evidence type="ECO:0000259" key="9">
    <source>
        <dbReference type="PROSITE" id="PS50111"/>
    </source>
</evidence>
<gene>
    <name evidence="11" type="ORF">SAMN05421734_10415</name>
</gene>
<evidence type="ECO:0000256" key="4">
    <source>
        <dbReference type="ARBA" id="ARBA00023224"/>
    </source>
</evidence>
<comment type="subcellular location">
    <subcellularLocation>
        <location evidence="1">Cell membrane</location>
    </subcellularLocation>
</comment>
<evidence type="ECO:0000259" key="10">
    <source>
        <dbReference type="PROSITE" id="PS50885"/>
    </source>
</evidence>
<evidence type="ECO:0000256" key="7">
    <source>
        <dbReference type="SAM" id="MobiDB-lite"/>
    </source>
</evidence>
<evidence type="ECO:0000313" key="12">
    <source>
        <dbReference type="Proteomes" id="UP000242949"/>
    </source>
</evidence>
<evidence type="ECO:0000256" key="2">
    <source>
        <dbReference type="ARBA" id="ARBA00022475"/>
    </source>
</evidence>
<feature type="compositionally biased region" description="Low complexity" evidence="7">
    <location>
        <begin position="556"/>
        <end position="581"/>
    </location>
</feature>
<keyword evidence="3 8" id="KW-0472">Membrane</keyword>
<reference evidence="12" key="1">
    <citation type="submission" date="2016-09" db="EMBL/GenBank/DDBJ databases">
        <authorList>
            <person name="Varghese N."/>
            <person name="Submissions S."/>
        </authorList>
    </citation>
    <scope>NUCLEOTIDE SEQUENCE [LARGE SCALE GENOMIC DNA]</scope>
    <source>
        <strain evidence="12">S5</strain>
    </source>
</reference>
<feature type="compositionally biased region" description="Polar residues" evidence="7">
    <location>
        <begin position="542"/>
        <end position="553"/>
    </location>
</feature>
<evidence type="ECO:0000256" key="6">
    <source>
        <dbReference type="PROSITE-ProRule" id="PRU00284"/>
    </source>
</evidence>
<dbReference type="Proteomes" id="UP000242949">
    <property type="component" value="Unassembled WGS sequence"/>
</dbReference>
<dbReference type="Pfam" id="PF00672">
    <property type="entry name" value="HAMP"/>
    <property type="match status" value="1"/>
</dbReference>
<dbReference type="SMART" id="SM00304">
    <property type="entry name" value="HAMP"/>
    <property type="match status" value="1"/>
</dbReference>
<comment type="similarity">
    <text evidence="5">Belongs to the methyl-accepting chemotaxis (MCP) protein family.</text>
</comment>
<evidence type="ECO:0000256" key="1">
    <source>
        <dbReference type="ARBA" id="ARBA00004236"/>
    </source>
</evidence>
<keyword evidence="8" id="KW-0812">Transmembrane</keyword>
<dbReference type="PANTHER" id="PTHR32089:SF114">
    <property type="entry name" value="METHYL-ACCEPTING CHEMOTAXIS PROTEIN MCPB"/>
    <property type="match status" value="1"/>
</dbReference>
<keyword evidence="4 6" id="KW-0807">Transducer</keyword>
<evidence type="ECO:0000256" key="8">
    <source>
        <dbReference type="SAM" id="Phobius"/>
    </source>
</evidence>
<dbReference type="GO" id="GO:0007165">
    <property type="term" value="P:signal transduction"/>
    <property type="evidence" value="ECO:0007669"/>
    <property type="project" value="UniProtKB-KW"/>
</dbReference>
<feature type="domain" description="HAMP" evidence="10">
    <location>
        <begin position="245"/>
        <end position="298"/>
    </location>
</feature>
<dbReference type="STRING" id="1612202.SAMN05421734_10415"/>
<dbReference type="GO" id="GO:0005886">
    <property type="term" value="C:plasma membrane"/>
    <property type="evidence" value="ECO:0007669"/>
    <property type="project" value="UniProtKB-SubCell"/>
</dbReference>
<accession>A0A1G6IFC8</accession>
<dbReference type="OrthoDB" id="9804712at2"/>
<evidence type="ECO:0000313" key="11">
    <source>
        <dbReference type="EMBL" id="SDC05174.1"/>
    </source>
</evidence>
<dbReference type="SMART" id="SM00283">
    <property type="entry name" value="MA"/>
    <property type="match status" value="1"/>
</dbReference>
<feature type="region of interest" description="Disordered" evidence="7">
    <location>
        <begin position="542"/>
        <end position="586"/>
    </location>
</feature>
<evidence type="ECO:0000256" key="5">
    <source>
        <dbReference type="ARBA" id="ARBA00029447"/>
    </source>
</evidence>
<dbReference type="InterPro" id="IPR003660">
    <property type="entry name" value="HAMP_dom"/>
</dbReference>
<dbReference type="RefSeq" id="WP_090794858.1">
    <property type="nucleotide sequence ID" value="NZ_FMYI01000004.1"/>
</dbReference>
<keyword evidence="8" id="KW-1133">Transmembrane helix</keyword>
<protein>
    <submittedName>
        <fullName evidence="11">Methyl-accepting chemotaxis protein</fullName>
    </submittedName>
</protein>
<evidence type="ECO:0000256" key="3">
    <source>
        <dbReference type="ARBA" id="ARBA00023136"/>
    </source>
</evidence>
<dbReference type="Pfam" id="PF00015">
    <property type="entry name" value="MCPsignal"/>
    <property type="match status" value="1"/>
</dbReference>
<dbReference type="PROSITE" id="PS50885">
    <property type="entry name" value="HAMP"/>
    <property type="match status" value="1"/>
</dbReference>
<dbReference type="SUPFAM" id="SSF58104">
    <property type="entry name" value="Methyl-accepting chemotaxis protein (MCP) signaling domain"/>
    <property type="match status" value="1"/>
</dbReference>
<feature type="domain" description="Methyl-accepting transducer" evidence="9">
    <location>
        <begin position="317"/>
        <end position="567"/>
    </location>
</feature>
<dbReference type="CDD" id="cd11386">
    <property type="entry name" value="MCP_signal"/>
    <property type="match status" value="1"/>
</dbReference>
<feature type="transmembrane region" description="Helical" evidence="8">
    <location>
        <begin position="224"/>
        <end position="243"/>
    </location>
</feature>
<dbReference type="PROSITE" id="PS50111">
    <property type="entry name" value="CHEMOTAXIS_TRANSDUC_2"/>
    <property type="match status" value="1"/>
</dbReference>
<keyword evidence="12" id="KW-1185">Reference proteome</keyword>
<dbReference type="InterPro" id="IPR004089">
    <property type="entry name" value="MCPsignal_dom"/>
</dbReference>
<dbReference type="CDD" id="cd06225">
    <property type="entry name" value="HAMP"/>
    <property type="match status" value="1"/>
</dbReference>
<dbReference type="EMBL" id="FMYI01000004">
    <property type="protein sequence ID" value="SDC05174.1"/>
    <property type="molecule type" value="Genomic_DNA"/>
</dbReference>
<keyword evidence="2" id="KW-1003">Cell membrane</keyword>
<name>A0A1G6IFC8_9BACI</name>